<evidence type="ECO:0000256" key="13">
    <source>
        <dbReference type="ARBA" id="ARBA00031867"/>
    </source>
</evidence>
<evidence type="ECO:0000313" key="17">
    <source>
        <dbReference type="Proteomes" id="UP000694381"/>
    </source>
</evidence>
<comment type="subcellular location">
    <subcellularLocation>
        <location evidence="1">Cell membrane</location>
        <topology evidence="1">Lipid-anchor</topology>
        <topology evidence="1">GPI-anchor</topology>
    </subcellularLocation>
    <subcellularLocation>
        <location evidence="2">Secreted</location>
    </subcellularLocation>
</comment>
<dbReference type="OrthoDB" id="10011411at2759"/>
<keyword evidence="10" id="KW-0449">Lipoprotein</keyword>
<dbReference type="GO" id="GO:0098552">
    <property type="term" value="C:side of membrane"/>
    <property type="evidence" value="ECO:0007669"/>
    <property type="project" value="UniProtKB-KW"/>
</dbReference>
<evidence type="ECO:0000256" key="4">
    <source>
        <dbReference type="ARBA" id="ARBA00022525"/>
    </source>
</evidence>
<evidence type="ECO:0000313" key="16">
    <source>
        <dbReference type="Ensembl" id="ENSNGAP00000025413.1"/>
    </source>
</evidence>
<dbReference type="PANTHER" id="PTHR20914">
    <property type="entry name" value="LY6/PLAUR DOMAIN-CONTAINING PROTEIN 8"/>
    <property type="match status" value="1"/>
</dbReference>
<feature type="signal peptide" evidence="14">
    <location>
        <begin position="1"/>
        <end position="23"/>
    </location>
</feature>
<evidence type="ECO:0000256" key="12">
    <source>
        <dbReference type="ARBA" id="ARBA00031590"/>
    </source>
</evidence>
<protein>
    <recommendedName>
        <fullName evidence="12">MAC-inhibitory protein</fullName>
    </recommendedName>
    <alternativeName>
        <fullName evidence="13">Membrane attack complex inhibition factor</fullName>
    </alternativeName>
    <alternativeName>
        <fullName evidence="11">Protectin</fullName>
    </alternativeName>
</protein>
<evidence type="ECO:0000256" key="7">
    <source>
        <dbReference type="ARBA" id="ARBA00023136"/>
    </source>
</evidence>
<evidence type="ECO:0000256" key="2">
    <source>
        <dbReference type="ARBA" id="ARBA00004613"/>
    </source>
</evidence>
<dbReference type="InterPro" id="IPR056949">
    <property type="entry name" value="CD59"/>
</dbReference>
<dbReference type="Ensembl" id="ENSNGAT00000031133.1">
    <property type="protein sequence ID" value="ENSNGAP00000025413.1"/>
    <property type="gene ID" value="ENSNGAG00000023376.1"/>
</dbReference>
<evidence type="ECO:0000256" key="8">
    <source>
        <dbReference type="ARBA" id="ARBA00023157"/>
    </source>
</evidence>
<keyword evidence="7" id="KW-0472">Membrane</keyword>
<dbReference type="PANTHER" id="PTHR20914:SF9">
    <property type="entry name" value="COILED, ISOFORM A"/>
    <property type="match status" value="1"/>
</dbReference>
<keyword evidence="8" id="KW-1015">Disulfide bond</keyword>
<reference evidence="16" key="2">
    <citation type="submission" date="2025-09" db="UniProtKB">
        <authorList>
            <consortium name="Ensembl"/>
        </authorList>
    </citation>
    <scope>IDENTIFICATION</scope>
</reference>
<evidence type="ECO:0000256" key="6">
    <source>
        <dbReference type="ARBA" id="ARBA00022729"/>
    </source>
</evidence>
<evidence type="ECO:0000256" key="3">
    <source>
        <dbReference type="ARBA" id="ARBA00011481"/>
    </source>
</evidence>
<dbReference type="Proteomes" id="UP000694381">
    <property type="component" value="Unassembled WGS sequence"/>
</dbReference>
<keyword evidence="4" id="KW-0964">Secreted</keyword>
<feature type="chain" id="PRO_5034728092" description="MAC-inhibitory protein" evidence="14">
    <location>
        <begin position="24"/>
        <end position="125"/>
    </location>
</feature>
<dbReference type="KEGG" id="ngi:103748838"/>
<dbReference type="InterPro" id="IPR050918">
    <property type="entry name" value="CNF-like_PLA2_Inhibitor"/>
</dbReference>
<dbReference type="GeneTree" id="ENSGT00390000016309"/>
<evidence type="ECO:0000256" key="5">
    <source>
        <dbReference type="ARBA" id="ARBA00022622"/>
    </source>
</evidence>
<dbReference type="AlphaFoldDB" id="A0A8C6S0R9"/>
<dbReference type="InterPro" id="IPR045860">
    <property type="entry name" value="Snake_toxin-like_sf"/>
</dbReference>
<evidence type="ECO:0000256" key="1">
    <source>
        <dbReference type="ARBA" id="ARBA00004609"/>
    </source>
</evidence>
<dbReference type="GO" id="GO:0005886">
    <property type="term" value="C:plasma membrane"/>
    <property type="evidence" value="ECO:0007669"/>
    <property type="project" value="UniProtKB-SubCell"/>
</dbReference>
<feature type="domain" description="UPAR/Ly6" evidence="15">
    <location>
        <begin position="24"/>
        <end position="106"/>
    </location>
</feature>
<dbReference type="CDD" id="cd23554">
    <property type="entry name" value="TFP_LU_ECD_CD59"/>
    <property type="match status" value="1"/>
</dbReference>
<dbReference type="InterPro" id="IPR016054">
    <property type="entry name" value="LY6_UPA_recep-like"/>
</dbReference>
<keyword evidence="6 14" id="KW-0732">Signal</keyword>
<dbReference type="GO" id="GO:0005576">
    <property type="term" value="C:extracellular region"/>
    <property type="evidence" value="ECO:0007669"/>
    <property type="project" value="UniProtKB-SubCell"/>
</dbReference>
<dbReference type="RefSeq" id="XP_008849851.1">
    <property type="nucleotide sequence ID" value="XM_008851629.3"/>
</dbReference>
<dbReference type="RefSeq" id="XP_008849857.1">
    <property type="nucleotide sequence ID" value="XM_008851635.3"/>
</dbReference>
<evidence type="ECO:0000256" key="14">
    <source>
        <dbReference type="SAM" id="SignalP"/>
    </source>
</evidence>
<dbReference type="GeneID" id="103748838"/>
<evidence type="ECO:0000259" key="15">
    <source>
        <dbReference type="SMART" id="SM00134"/>
    </source>
</evidence>
<organism evidence="16 17">
    <name type="scientific">Nannospalax galili</name>
    <name type="common">Northern Israeli blind subterranean mole rat</name>
    <name type="synonym">Spalax galili</name>
    <dbReference type="NCBI Taxonomy" id="1026970"/>
    <lineage>
        <taxon>Eukaryota</taxon>
        <taxon>Metazoa</taxon>
        <taxon>Chordata</taxon>
        <taxon>Craniata</taxon>
        <taxon>Vertebrata</taxon>
        <taxon>Euteleostomi</taxon>
        <taxon>Mammalia</taxon>
        <taxon>Eutheria</taxon>
        <taxon>Euarchontoglires</taxon>
        <taxon>Glires</taxon>
        <taxon>Rodentia</taxon>
        <taxon>Myomorpha</taxon>
        <taxon>Muroidea</taxon>
        <taxon>Spalacidae</taxon>
        <taxon>Spalacinae</taxon>
        <taxon>Nannospalax</taxon>
    </lineage>
</organism>
<proteinExistence type="predicted"/>
<keyword evidence="9" id="KW-0325">Glycoprotein</keyword>
<evidence type="ECO:0000256" key="11">
    <source>
        <dbReference type="ARBA" id="ARBA00029920"/>
    </source>
</evidence>
<comment type="subunit">
    <text evidence="3">Interacts with T-cell surface antigen CD2.</text>
</comment>
<name>A0A8C6S0R9_NANGA</name>
<dbReference type="Gene3D" id="2.10.60.10">
    <property type="entry name" value="CD59"/>
    <property type="match status" value="1"/>
</dbReference>
<evidence type="ECO:0000256" key="9">
    <source>
        <dbReference type="ARBA" id="ARBA00023180"/>
    </source>
</evidence>
<dbReference type="SUPFAM" id="SSF57302">
    <property type="entry name" value="Snake toxin-like"/>
    <property type="match status" value="1"/>
</dbReference>
<keyword evidence="5" id="KW-0336">GPI-anchor</keyword>
<dbReference type="Pfam" id="PF25152">
    <property type="entry name" value="CD59"/>
    <property type="match status" value="1"/>
</dbReference>
<reference evidence="16" key="1">
    <citation type="submission" date="2025-08" db="UniProtKB">
        <authorList>
            <consortium name="Ensembl"/>
        </authorList>
    </citation>
    <scope>IDENTIFICATION</scope>
</reference>
<dbReference type="OMA" id="CEYSRLA"/>
<gene>
    <name evidence="16" type="primary">Cd59</name>
</gene>
<evidence type="ECO:0000256" key="10">
    <source>
        <dbReference type="ARBA" id="ARBA00023288"/>
    </source>
</evidence>
<keyword evidence="17" id="KW-1185">Reference proteome</keyword>
<accession>A0A8C6S0R9</accession>
<sequence>MRSQRELVPFLFILAVFCSTGFSLMCYNCLNPVSQCKTNTSCTPNLDSCLIAVSGKLAYHQCWKFSDCNFEFISTRLELPKMQYRCCQEDMCNDKLQEKNHADSLSGKMVLLVTSALAVIWNFCF</sequence>
<dbReference type="CTD" id="966"/>
<dbReference type="SMART" id="SM00134">
    <property type="entry name" value="LU"/>
    <property type="match status" value="1"/>
</dbReference>